<accession>A0ABV9GE99</accession>
<protein>
    <submittedName>
        <fullName evidence="1">Uncharacterized protein</fullName>
    </submittedName>
</protein>
<name>A0ABV9GE99_9ACTN</name>
<comment type="caution">
    <text evidence="1">The sequence shown here is derived from an EMBL/GenBank/DDBJ whole genome shotgun (WGS) entry which is preliminary data.</text>
</comment>
<organism evidence="1 2">
    <name type="scientific">Streptomyces maoxianensis</name>
    <dbReference type="NCBI Taxonomy" id="1459942"/>
    <lineage>
        <taxon>Bacteria</taxon>
        <taxon>Bacillati</taxon>
        <taxon>Actinomycetota</taxon>
        <taxon>Actinomycetes</taxon>
        <taxon>Kitasatosporales</taxon>
        <taxon>Streptomycetaceae</taxon>
        <taxon>Streptomyces</taxon>
    </lineage>
</organism>
<dbReference type="RefSeq" id="WP_381202238.1">
    <property type="nucleotide sequence ID" value="NZ_JBHSFE010000031.1"/>
</dbReference>
<keyword evidence="2" id="KW-1185">Reference proteome</keyword>
<dbReference type="Proteomes" id="UP001595993">
    <property type="component" value="Unassembled WGS sequence"/>
</dbReference>
<reference evidence="2" key="1">
    <citation type="journal article" date="2019" name="Int. J. Syst. Evol. Microbiol.">
        <title>The Global Catalogue of Microorganisms (GCM) 10K type strain sequencing project: providing services to taxonomists for standard genome sequencing and annotation.</title>
        <authorList>
            <consortium name="The Broad Institute Genomics Platform"/>
            <consortium name="The Broad Institute Genome Sequencing Center for Infectious Disease"/>
            <person name="Wu L."/>
            <person name="Ma J."/>
        </authorList>
    </citation>
    <scope>NUCLEOTIDE SEQUENCE [LARGE SCALE GENOMIC DNA]</scope>
    <source>
        <strain evidence="2">CGMCC 4.7139</strain>
    </source>
</reference>
<dbReference type="EMBL" id="JBHSFE010000031">
    <property type="protein sequence ID" value="MFC4612261.1"/>
    <property type="molecule type" value="Genomic_DNA"/>
</dbReference>
<proteinExistence type="predicted"/>
<sequence length="128" mass="14652">MAIDDLSPDERQALLEARHQEYRNYWLGPYGRRTRYSIEMFPLLHVDKPRGRALIPAMQDMCLRKVAETFGKYFKQELGFDFPPFTASRDRRHGYDPTVEVVLFDARKVQATFPIAAGGAGLSVVDGE</sequence>
<evidence type="ECO:0000313" key="1">
    <source>
        <dbReference type="EMBL" id="MFC4612261.1"/>
    </source>
</evidence>
<gene>
    <name evidence="1" type="ORF">ACFO9E_31595</name>
</gene>
<evidence type="ECO:0000313" key="2">
    <source>
        <dbReference type="Proteomes" id="UP001595993"/>
    </source>
</evidence>